<dbReference type="PANTHER" id="PTHR47255:SF4">
    <property type="entry name" value="GATA ZINC FINGER DOMAIN-CONTAINING PROTEIN 12"/>
    <property type="match status" value="1"/>
</dbReference>
<dbReference type="AlphaFoldDB" id="A0A7J0GE26"/>
<dbReference type="Pfam" id="PF00320">
    <property type="entry name" value="GATA"/>
    <property type="match status" value="1"/>
</dbReference>
<dbReference type="OrthoDB" id="2162994at2759"/>
<evidence type="ECO:0000256" key="6">
    <source>
        <dbReference type="ARBA" id="ARBA00023163"/>
    </source>
</evidence>
<dbReference type="GO" id="GO:0043565">
    <property type="term" value="F:sequence-specific DNA binding"/>
    <property type="evidence" value="ECO:0007669"/>
    <property type="project" value="InterPro"/>
</dbReference>
<keyword evidence="2 7" id="KW-0863">Zinc-finger</keyword>
<accession>A0A7J0GE26</accession>
<dbReference type="SUPFAM" id="SSF57716">
    <property type="entry name" value="Glucocorticoid receptor-like (DNA-binding domain)"/>
    <property type="match status" value="1"/>
</dbReference>
<proteinExistence type="predicted"/>
<evidence type="ECO:0000256" key="1">
    <source>
        <dbReference type="ARBA" id="ARBA00022723"/>
    </source>
</evidence>
<evidence type="ECO:0000256" key="7">
    <source>
        <dbReference type="PROSITE-ProRule" id="PRU00094"/>
    </source>
</evidence>
<keyword evidence="6" id="KW-0804">Transcription</keyword>
<feature type="compositionally biased region" description="Basic and acidic residues" evidence="8">
    <location>
        <begin position="93"/>
        <end position="103"/>
    </location>
</feature>
<dbReference type="EMBL" id="BJWL01000020">
    <property type="protein sequence ID" value="GFZ09067.1"/>
    <property type="molecule type" value="Genomic_DNA"/>
</dbReference>
<keyword evidence="5" id="KW-0238">DNA-binding</keyword>
<comment type="caution">
    <text evidence="10">The sequence shown here is derived from an EMBL/GenBank/DDBJ whole genome shotgun (WGS) entry which is preliminary data.</text>
</comment>
<dbReference type="PANTHER" id="PTHR47255">
    <property type="entry name" value="GATA TRANSCRIPTION FACTOR 22-RELATED"/>
    <property type="match status" value="1"/>
</dbReference>
<gene>
    <name evidence="10" type="ORF">Acr_20g0008750</name>
</gene>
<organism evidence="10 11">
    <name type="scientific">Actinidia rufa</name>
    <dbReference type="NCBI Taxonomy" id="165716"/>
    <lineage>
        <taxon>Eukaryota</taxon>
        <taxon>Viridiplantae</taxon>
        <taxon>Streptophyta</taxon>
        <taxon>Embryophyta</taxon>
        <taxon>Tracheophyta</taxon>
        <taxon>Spermatophyta</taxon>
        <taxon>Magnoliopsida</taxon>
        <taxon>eudicotyledons</taxon>
        <taxon>Gunneridae</taxon>
        <taxon>Pentapetalae</taxon>
        <taxon>asterids</taxon>
        <taxon>Ericales</taxon>
        <taxon>Actinidiaceae</taxon>
        <taxon>Actinidia</taxon>
    </lineage>
</organism>
<dbReference type="PROSITE" id="PS50114">
    <property type="entry name" value="GATA_ZN_FINGER_2"/>
    <property type="match status" value="1"/>
</dbReference>
<dbReference type="InterPro" id="IPR013088">
    <property type="entry name" value="Znf_NHR/GATA"/>
</dbReference>
<sequence length="116" mass="12384">MQGSESEELNNGQSADSVKTCADCGTTKTPLWRGGPTGPKEEEKGTFGCEQRINQGRQEIEEQHKEQSQGYIGEFTEEEATVSGERGGGAEIHGGEAEEEAGRGRASCCALDVSFL</sequence>
<evidence type="ECO:0000313" key="10">
    <source>
        <dbReference type="EMBL" id="GFZ09067.1"/>
    </source>
</evidence>
<name>A0A7J0GE26_9ERIC</name>
<evidence type="ECO:0000313" key="11">
    <source>
        <dbReference type="Proteomes" id="UP000585474"/>
    </source>
</evidence>
<keyword evidence="1" id="KW-0479">Metal-binding</keyword>
<reference evidence="10 11" key="1">
    <citation type="submission" date="2019-07" db="EMBL/GenBank/DDBJ databases">
        <title>De Novo Assembly of kiwifruit Actinidia rufa.</title>
        <authorList>
            <person name="Sugita-Konishi S."/>
            <person name="Sato K."/>
            <person name="Mori E."/>
            <person name="Abe Y."/>
            <person name="Kisaki G."/>
            <person name="Hamano K."/>
            <person name="Suezawa K."/>
            <person name="Otani M."/>
            <person name="Fukuda T."/>
            <person name="Manabe T."/>
            <person name="Gomi K."/>
            <person name="Tabuchi M."/>
            <person name="Akimitsu K."/>
            <person name="Kataoka I."/>
        </authorList>
    </citation>
    <scope>NUCLEOTIDE SEQUENCE [LARGE SCALE GENOMIC DNA]</scope>
    <source>
        <strain evidence="11">cv. Fuchu</strain>
    </source>
</reference>
<evidence type="ECO:0000256" key="8">
    <source>
        <dbReference type="SAM" id="MobiDB-lite"/>
    </source>
</evidence>
<dbReference type="InterPro" id="IPR052138">
    <property type="entry name" value="GATA_ZnFinger_Domain"/>
</dbReference>
<dbReference type="InterPro" id="IPR000679">
    <property type="entry name" value="Znf_GATA"/>
</dbReference>
<evidence type="ECO:0000256" key="2">
    <source>
        <dbReference type="ARBA" id="ARBA00022771"/>
    </source>
</evidence>
<evidence type="ECO:0000256" key="4">
    <source>
        <dbReference type="ARBA" id="ARBA00023015"/>
    </source>
</evidence>
<evidence type="ECO:0000256" key="3">
    <source>
        <dbReference type="ARBA" id="ARBA00022833"/>
    </source>
</evidence>
<dbReference type="GO" id="GO:0006355">
    <property type="term" value="P:regulation of DNA-templated transcription"/>
    <property type="evidence" value="ECO:0007669"/>
    <property type="project" value="InterPro"/>
</dbReference>
<dbReference type="SMART" id="SM00401">
    <property type="entry name" value="ZnF_GATA"/>
    <property type="match status" value="1"/>
</dbReference>
<evidence type="ECO:0000259" key="9">
    <source>
        <dbReference type="PROSITE" id="PS50114"/>
    </source>
</evidence>
<keyword evidence="4" id="KW-0805">Transcription regulation</keyword>
<keyword evidence="3" id="KW-0862">Zinc</keyword>
<feature type="compositionally biased region" description="Basic and acidic residues" evidence="8">
    <location>
        <begin position="58"/>
        <end position="67"/>
    </location>
</feature>
<feature type="domain" description="GATA-type" evidence="9">
    <location>
        <begin position="15"/>
        <end position="38"/>
    </location>
</feature>
<evidence type="ECO:0000256" key="5">
    <source>
        <dbReference type="ARBA" id="ARBA00023125"/>
    </source>
</evidence>
<feature type="region of interest" description="Disordered" evidence="8">
    <location>
        <begin position="1"/>
        <end position="106"/>
    </location>
</feature>
<dbReference type="Gene3D" id="3.30.50.10">
    <property type="entry name" value="Erythroid Transcription Factor GATA-1, subunit A"/>
    <property type="match status" value="1"/>
</dbReference>
<protein>
    <submittedName>
        <fullName evidence="10">GATA transcription factor 17</fullName>
    </submittedName>
</protein>
<dbReference type="GO" id="GO:0008270">
    <property type="term" value="F:zinc ion binding"/>
    <property type="evidence" value="ECO:0007669"/>
    <property type="project" value="UniProtKB-KW"/>
</dbReference>
<keyword evidence="11" id="KW-1185">Reference proteome</keyword>
<dbReference type="Proteomes" id="UP000585474">
    <property type="component" value="Unassembled WGS sequence"/>
</dbReference>